<dbReference type="EMBL" id="VSSQ01000089">
    <property type="protein sequence ID" value="MPL75479.1"/>
    <property type="molecule type" value="Genomic_DNA"/>
</dbReference>
<dbReference type="AlphaFoldDB" id="A0A644U958"/>
<sequence>MTDAGGLTVPGVFRFSEAVAETRNILGADLRHELGLAVAVIGPPVAPPRRGIRPLERREAKAQMRLERRRILVEMLEPQEGTGAVAAVRQPQIAAIGRTPDRGAGEGMGKEGREIEPLRQADRRMREALRPQPGVIADHPVPGVAHQREGEPVARLGLGIKPDAIRQRRVFPQPPRRLHARKPPTPASRLGRVADQDIVRPRPCLERQRKRRAPGFRDMDEDETAAGRNDHGTSLAPWRGRQKGGERCARAASATRK</sequence>
<reference evidence="2" key="1">
    <citation type="submission" date="2019-08" db="EMBL/GenBank/DDBJ databases">
        <authorList>
            <person name="Kucharzyk K."/>
            <person name="Murdoch R.W."/>
            <person name="Higgins S."/>
            <person name="Loffler F."/>
        </authorList>
    </citation>
    <scope>NUCLEOTIDE SEQUENCE</scope>
</reference>
<evidence type="ECO:0000313" key="2">
    <source>
        <dbReference type="EMBL" id="MPL75479.1"/>
    </source>
</evidence>
<feature type="compositionally biased region" description="Basic and acidic residues" evidence="1">
    <location>
        <begin position="192"/>
        <end position="207"/>
    </location>
</feature>
<organism evidence="2">
    <name type="scientific">bioreactor metagenome</name>
    <dbReference type="NCBI Taxonomy" id="1076179"/>
    <lineage>
        <taxon>unclassified sequences</taxon>
        <taxon>metagenomes</taxon>
        <taxon>ecological metagenomes</taxon>
    </lineage>
</organism>
<accession>A0A644U958</accession>
<evidence type="ECO:0000256" key="1">
    <source>
        <dbReference type="SAM" id="MobiDB-lite"/>
    </source>
</evidence>
<feature type="region of interest" description="Disordered" evidence="1">
    <location>
        <begin position="164"/>
        <end position="257"/>
    </location>
</feature>
<proteinExistence type="predicted"/>
<name>A0A644U958_9ZZZZ</name>
<gene>
    <name evidence="2" type="ORF">SDC9_21303</name>
</gene>
<comment type="caution">
    <text evidence="2">The sequence shown here is derived from an EMBL/GenBank/DDBJ whole genome shotgun (WGS) entry which is preliminary data.</text>
</comment>
<protein>
    <submittedName>
        <fullName evidence="2">Uncharacterized protein</fullName>
    </submittedName>
</protein>